<dbReference type="SUPFAM" id="SSF53850">
    <property type="entry name" value="Periplasmic binding protein-like II"/>
    <property type="match status" value="1"/>
</dbReference>
<dbReference type="RefSeq" id="WP_052542577.1">
    <property type="nucleotide sequence ID" value="NZ_JACHBQ010000001.1"/>
</dbReference>
<evidence type="ECO:0000256" key="3">
    <source>
        <dbReference type="ARBA" id="ARBA00022729"/>
    </source>
</evidence>
<feature type="chain" id="PRO_5038207536" evidence="7">
    <location>
        <begin position="29"/>
        <end position="297"/>
    </location>
</feature>
<evidence type="ECO:0000313" key="8">
    <source>
        <dbReference type="EMBL" id="KGJ72113.1"/>
    </source>
</evidence>
<evidence type="ECO:0000313" key="11">
    <source>
        <dbReference type="Proteomes" id="UP000561726"/>
    </source>
</evidence>
<keyword evidence="6 8" id="KW-0449">Lipoprotein</keyword>
<dbReference type="EMBL" id="JPXF01000097">
    <property type="protein sequence ID" value="KGJ72113.1"/>
    <property type="molecule type" value="Genomic_DNA"/>
</dbReference>
<sequence length="297" mass="32116">MQRRSFLTYALAGVACAGVSVLSGCGLAGGAAASAGKGGASDKTIKLIVTESAPYQEPTKIAQALLEKDGWAVTVKYVTDIIQPNLAVAQQEYDANFFQHGAYLQQFNTDKNLDLVGLFYEYGSPGGIYSLKYTSLDDLPKGAKIALPVDPANNGRALFLLRDAGLITLTKGVDVIHTSQRNITSNPLEFEFVEVDQQSLKQTLPDVDAAFLFVRLAAESNLTAKNQLAFEEDADQIPFRCVVAGRPDFAGTEKALALQAAYQSPEVRAWYEGYIGGILPLPWEEDPTAELEKWLSA</sequence>
<dbReference type="Pfam" id="PF03180">
    <property type="entry name" value="Lipoprotein_9"/>
    <property type="match status" value="1"/>
</dbReference>
<proteinExistence type="inferred from homology"/>
<reference evidence="8 10" key="1">
    <citation type="submission" date="2014-08" db="EMBL/GenBank/DDBJ databases">
        <authorList>
            <person name="Sisinthy S."/>
        </authorList>
    </citation>
    <scope>NUCLEOTIDE SEQUENCE [LARGE SCALE GENOMIC DNA]</scope>
    <source>
        <strain evidence="8 10">RuG17</strain>
    </source>
</reference>
<organism evidence="8 10">
    <name type="scientific">Cryobacterium roopkundense</name>
    <dbReference type="NCBI Taxonomy" id="1001240"/>
    <lineage>
        <taxon>Bacteria</taxon>
        <taxon>Bacillati</taxon>
        <taxon>Actinomycetota</taxon>
        <taxon>Actinomycetes</taxon>
        <taxon>Micrococcales</taxon>
        <taxon>Microbacteriaceae</taxon>
        <taxon>Cryobacterium</taxon>
    </lineage>
</organism>
<dbReference type="STRING" id="1001240.GY21_17550"/>
<evidence type="ECO:0000313" key="9">
    <source>
        <dbReference type="EMBL" id="MBB5643239.1"/>
    </source>
</evidence>
<protein>
    <submittedName>
        <fullName evidence="9">D-methionine transport system substrate-binding protein</fullName>
    </submittedName>
    <submittedName>
        <fullName evidence="8">YaeC family lipoprotein</fullName>
    </submittedName>
</protein>
<name>A0A099J3X7_9MICO</name>
<evidence type="ECO:0000256" key="1">
    <source>
        <dbReference type="ARBA" id="ARBA00004635"/>
    </source>
</evidence>
<keyword evidence="3 7" id="KW-0732">Signal</keyword>
<dbReference type="GO" id="GO:0016020">
    <property type="term" value="C:membrane"/>
    <property type="evidence" value="ECO:0007669"/>
    <property type="project" value="UniProtKB-SubCell"/>
</dbReference>
<dbReference type="PROSITE" id="PS51257">
    <property type="entry name" value="PROKAR_LIPOPROTEIN"/>
    <property type="match status" value="1"/>
</dbReference>
<dbReference type="InterPro" id="IPR004872">
    <property type="entry name" value="Lipoprotein_NlpA"/>
</dbReference>
<dbReference type="Gene3D" id="3.40.190.10">
    <property type="entry name" value="Periplasmic binding protein-like II"/>
    <property type="match status" value="2"/>
</dbReference>
<keyword evidence="10" id="KW-1185">Reference proteome</keyword>
<gene>
    <name evidence="9" type="ORF">BJ997_003787</name>
    <name evidence="8" type="ORF">GY21_17550</name>
</gene>
<dbReference type="Proteomes" id="UP000029864">
    <property type="component" value="Unassembled WGS sequence"/>
</dbReference>
<reference evidence="9 11" key="2">
    <citation type="submission" date="2020-08" db="EMBL/GenBank/DDBJ databases">
        <title>Sequencing the genomes of 1000 actinobacteria strains.</title>
        <authorList>
            <person name="Klenk H.-P."/>
        </authorList>
    </citation>
    <scope>NUCLEOTIDE SEQUENCE [LARGE SCALE GENOMIC DNA]</scope>
    <source>
        <strain evidence="9 11">DSM 21065</strain>
    </source>
</reference>
<dbReference type="PANTHER" id="PTHR30429:SF0">
    <property type="entry name" value="METHIONINE-BINDING LIPOPROTEIN METQ"/>
    <property type="match status" value="1"/>
</dbReference>
<dbReference type="EMBL" id="JACHBQ010000001">
    <property type="protein sequence ID" value="MBB5643239.1"/>
    <property type="molecule type" value="Genomic_DNA"/>
</dbReference>
<comment type="similarity">
    <text evidence="2">Belongs to the NlpA lipoprotein family.</text>
</comment>
<feature type="signal peptide" evidence="7">
    <location>
        <begin position="1"/>
        <end position="28"/>
    </location>
</feature>
<dbReference type="PANTHER" id="PTHR30429">
    <property type="entry name" value="D-METHIONINE-BINDING LIPOPROTEIN METQ"/>
    <property type="match status" value="1"/>
</dbReference>
<evidence type="ECO:0000313" key="10">
    <source>
        <dbReference type="Proteomes" id="UP000029864"/>
    </source>
</evidence>
<dbReference type="eggNOG" id="COG1464">
    <property type="taxonomic scope" value="Bacteria"/>
</dbReference>
<accession>A0A099J3X7</accession>
<evidence type="ECO:0000256" key="7">
    <source>
        <dbReference type="SAM" id="SignalP"/>
    </source>
</evidence>
<dbReference type="AlphaFoldDB" id="A0A099J3X7"/>
<keyword evidence="4" id="KW-0472">Membrane</keyword>
<evidence type="ECO:0000256" key="6">
    <source>
        <dbReference type="ARBA" id="ARBA00023288"/>
    </source>
</evidence>
<dbReference type="Proteomes" id="UP000561726">
    <property type="component" value="Unassembled WGS sequence"/>
</dbReference>
<keyword evidence="5" id="KW-0564">Palmitate</keyword>
<evidence type="ECO:0000256" key="4">
    <source>
        <dbReference type="ARBA" id="ARBA00023136"/>
    </source>
</evidence>
<dbReference type="OrthoDB" id="9812878at2"/>
<comment type="subcellular location">
    <subcellularLocation>
        <location evidence="1">Membrane</location>
        <topology evidence="1">Lipid-anchor</topology>
    </subcellularLocation>
</comment>
<evidence type="ECO:0000256" key="2">
    <source>
        <dbReference type="ARBA" id="ARBA00008973"/>
    </source>
</evidence>
<evidence type="ECO:0000256" key="5">
    <source>
        <dbReference type="ARBA" id="ARBA00023139"/>
    </source>
</evidence>
<comment type="caution">
    <text evidence="8">The sequence shown here is derived from an EMBL/GenBank/DDBJ whole genome shotgun (WGS) entry which is preliminary data.</text>
</comment>